<dbReference type="Proteomes" id="UP000243488">
    <property type="component" value="Chromosome"/>
</dbReference>
<dbReference type="GO" id="GO:0005737">
    <property type="term" value="C:cytoplasm"/>
    <property type="evidence" value="ECO:0007669"/>
    <property type="project" value="UniProtKB-UniRule"/>
</dbReference>
<sequence length="305" mass="34042">MWFRNLLLYRFSQSVPFTEAELLKALEQRPARPCASQETHTLGWTTPFGRHSENLLQVAQGYWLVALRKEERMLPSSVIKDALAEKVEEIEARDGRKVYKKERDTLKDDIIMSLLPRAFTRTQTTLACIAPAEGWIAVDTSSNKRAEDLLNLLREGTGSLPVRPLNVKMAPAACMTDWVRSGEAPEGFVISDECELRDTSEDGGVIRCKRQDLGSDEIQQHLSAGKQVSQLGLHWRDKLSLSLDDKLTIKRLKFEDLLREEADEQGGDDMAGQLDASFTLMAMTLSSLIPALSNALGGEDIPQGV</sequence>
<name>A0A1V0B5N4_9GAMM</name>
<dbReference type="GO" id="GO:0043590">
    <property type="term" value="C:bacterial nucleoid"/>
    <property type="evidence" value="ECO:0007669"/>
    <property type="project" value="TreeGrafter"/>
</dbReference>
<organism evidence="7 8">
    <name type="scientific">Halopseudomonas phragmitis</name>
    <dbReference type="NCBI Taxonomy" id="1931241"/>
    <lineage>
        <taxon>Bacteria</taxon>
        <taxon>Pseudomonadati</taxon>
        <taxon>Pseudomonadota</taxon>
        <taxon>Gammaproteobacteria</taxon>
        <taxon>Pseudomonadales</taxon>
        <taxon>Pseudomonadaceae</taxon>
        <taxon>Halopseudomonas</taxon>
    </lineage>
</organism>
<dbReference type="HAMAP" id="MF_00194">
    <property type="entry name" value="RdgC"/>
    <property type="match status" value="1"/>
</dbReference>
<dbReference type="RefSeq" id="WP_080049963.1">
    <property type="nucleotide sequence ID" value="NZ_CP020100.1"/>
</dbReference>
<dbReference type="Pfam" id="PF04381">
    <property type="entry name" value="RdgC"/>
    <property type="match status" value="1"/>
</dbReference>
<comment type="subcellular location">
    <subcellularLocation>
        <location evidence="1 6">Cytoplasm</location>
        <location evidence="1 6">Nucleoid</location>
    </subcellularLocation>
</comment>
<reference evidence="7 8" key="1">
    <citation type="submission" date="2017-03" db="EMBL/GenBank/DDBJ databases">
        <title>Complete genome sequence of the novel DNRA strain Pseudomonas sp. S-6-2 isolated from Chinese polluted river sediment. Journal of Biotechnology.</title>
        <authorList>
            <person name="Li J."/>
            <person name="Xiang F."/>
            <person name="Wang L."/>
            <person name="Xi L."/>
            <person name="Liu J."/>
        </authorList>
    </citation>
    <scope>NUCLEOTIDE SEQUENCE [LARGE SCALE GENOMIC DNA]</scope>
    <source>
        <strain evidence="7 8">S-6-2</strain>
    </source>
</reference>
<evidence type="ECO:0000313" key="8">
    <source>
        <dbReference type="Proteomes" id="UP000243488"/>
    </source>
</evidence>
<dbReference type="AlphaFoldDB" id="A0A1V0B5N4"/>
<dbReference type="NCBIfam" id="NF001464">
    <property type="entry name" value="PRK00321.1-5"/>
    <property type="match status" value="1"/>
</dbReference>
<dbReference type="EMBL" id="CP020100">
    <property type="protein sequence ID" value="AQZ95094.1"/>
    <property type="molecule type" value="Genomic_DNA"/>
</dbReference>
<evidence type="ECO:0000256" key="1">
    <source>
        <dbReference type="ARBA" id="ARBA00004453"/>
    </source>
</evidence>
<evidence type="ECO:0000256" key="5">
    <source>
        <dbReference type="ARBA" id="ARBA00023172"/>
    </source>
</evidence>
<dbReference type="GO" id="GO:0000018">
    <property type="term" value="P:regulation of DNA recombination"/>
    <property type="evidence" value="ECO:0007669"/>
    <property type="project" value="TreeGrafter"/>
</dbReference>
<evidence type="ECO:0000256" key="3">
    <source>
        <dbReference type="ARBA" id="ARBA00022296"/>
    </source>
</evidence>
<keyword evidence="4 6" id="KW-0963">Cytoplasm</keyword>
<dbReference type="PANTHER" id="PTHR38103">
    <property type="entry name" value="RECOMBINATION-ASSOCIATED PROTEIN RDGC"/>
    <property type="match status" value="1"/>
</dbReference>
<comment type="similarity">
    <text evidence="2 6">Belongs to the RdgC family.</text>
</comment>
<dbReference type="STRING" id="1931241.BVH74_10195"/>
<gene>
    <name evidence="6" type="primary">rdgC</name>
    <name evidence="7" type="ORF">BVH74_10195</name>
</gene>
<dbReference type="GO" id="GO:0006310">
    <property type="term" value="P:DNA recombination"/>
    <property type="evidence" value="ECO:0007669"/>
    <property type="project" value="UniProtKB-UniRule"/>
</dbReference>
<dbReference type="InterPro" id="IPR007476">
    <property type="entry name" value="RdgC"/>
</dbReference>
<proteinExistence type="inferred from homology"/>
<comment type="function">
    <text evidence="6">May be involved in recombination.</text>
</comment>
<evidence type="ECO:0000256" key="4">
    <source>
        <dbReference type="ARBA" id="ARBA00022490"/>
    </source>
</evidence>
<evidence type="ECO:0000256" key="6">
    <source>
        <dbReference type="HAMAP-Rule" id="MF_00194"/>
    </source>
</evidence>
<evidence type="ECO:0000313" key="7">
    <source>
        <dbReference type="EMBL" id="AQZ95094.1"/>
    </source>
</evidence>
<keyword evidence="5 6" id="KW-0233">DNA recombination</keyword>
<protein>
    <recommendedName>
        <fullName evidence="3 6">Recombination-associated protein RdgC</fullName>
    </recommendedName>
</protein>
<accession>A0A1V0B5N4</accession>
<dbReference type="KEGG" id="ppha:BVH74_10195"/>
<dbReference type="GO" id="GO:0003690">
    <property type="term" value="F:double-stranded DNA binding"/>
    <property type="evidence" value="ECO:0007669"/>
    <property type="project" value="TreeGrafter"/>
</dbReference>
<dbReference type="NCBIfam" id="NF001462">
    <property type="entry name" value="PRK00321.1-3"/>
    <property type="match status" value="1"/>
</dbReference>
<keyword evidence="8" id="KW-1185">Reference proteome</keyword>
<evidence type="ECO:0000256" key="2">
    <source>
        <dbReference type="ARBA" id="ARBA00008657"/>
    </source>
</evidence>
<dbReference type="PANTHER" id="PTHR38103:SF1">
    <property type="entry name" value="RECOMBINATION-ASSOCIATED PROTEIN RDGC"/>
    <property type="match status" value="1"/>
</dbReference>